<keyword evidence="4" id="KW-0479">Metal-binding</keyword>
<evidence type="ECO:0000256" key="10">
    <source>
        <dbReference type="SAM" id="MobiDB-lite"/>
    </source>
</evidence>
<dbReference type="CDD" id="cd04278">
    <property type="entry name" value="ZnMc_MMP"/>
    <property type="match status" value="1"/>
</dbReference>
<reference evidence="13" key="1">
    <citation type="journal article" date="2016" name="Insect Biochem. Mol. Biol.">
        <title>Multifaceted biological insights from a draft genome sequence of the tobacco hornworm moth, Manduca sexta.</title>
        <authorList>
            <person name="Kanost M.R."/>
            <person name="Arrese E.L."/>
            <person name="Cao X."/>
            <person name="Chen Y.R."/>
            <person name="Chellapilla S."/>
            <person name="Goldsmith M.R."/>
            <person name="Grosse-Wilde E."/>
            <person name="Heckel D.G."/>
            <person name="Herndon N."/>
            <person name="Jiang H."/>
            <person name="Papanicolaou A."/>
            <person name="Qu J."/>
            <person name="Soulages J.L."/>
            <person name="Vogel H."/>
            <person name="Walters J."/>
            <person name="Waterhouse R.M."/>
            <person name="Ahn S.J."/>
            <person name="Almeida F.C."/>
            <person name="An C."/>
            <person name="Aqrawi P."/>
            <person name="Bretschneider A."/>
            <person name="Bryant W.B."/>
            <person name="Bucks S."/>
            <person name="Chao H."/>
            <person name="Chevignon G."/>
            <person name="Christen J.M."/>
            <person name="Clarke D.F."/>
            <person name="Dittmer N.T."/>
            <person name="Ferguson L.C.F."/>
            <person name="Garavelou S."/>
            <person name="Gordon K.H.J."/>
            <person name="Gunaratna R.T."/>
            <person name="Han Y."/>
            <person name="Hauser F."/>
            <person name="He Y."/>
            <person name="Heidel-Fischer H."/>
            <person name="Hirsh A."/>
            <person name="Hu Y."/>
            <person name="Jiang H."/>
            <person name="Kalra D."/>
            <person name="Klinner C."/>
            <person name="Konig C."/>
            <person name="Kovar C."/>
            <person name="Kroll A.R."/>
            <person name="Kuwar S.S."/>
            <person name="Lee S.L."/>
            <person name="Lehman R."/>
            <person name="Li K."/>
            <person name="Li Z."/>
            <person name="Liang H."/>
            <person name="Lovelace S."/>
            <person name="Lu Z."/>
            <person name="Mansfield J.H."/>
            <person name="McCulloch K.J."/>
            <person name="Mathew T."/>
            <person name="Morton B."/>
            <person name="Muzny D.M."/>
            <person name="Neunemann D."/>
            <person name="Ongeri F."/>
            <person name="Pauchet Y."/>
            <person name="Pu L.L."/>
            <person name="Pyrousis I."/>
            <person name="Rao X.J."/>
            <person name="Redding A."/>
            <person name="Roesel C."/>
            <person name="Sanchez-Gracia A."/>
            <person name="Schaack S."/>
            <person name="Shukla A."/>
            <person name="Tetreau G."/>
            <person name="Wang Y."/>
            <person name="Xiong G.H."/>
            <person name="Traut W."/>
            <person name="Walsh T.K."/>
            <person name="Worley K.C."/>
            <person name="Wu D."/>
            <person name="Wu W."/>
            <person name="Wu Y.Q."/>
            <person name="Zhang X."/>
            <person name="Zou Z."/>
            <person name="Zucker H."/>
            <person name="Briscoe A.D."/>
            <person name="Burmester T."/>
            <person name="Clem R.J."/>
            <person name="Feyereisen R."/>
            <person name="Grimmelikhuijzen C.J.P."/>
            <person name="Hamodrakas S.J."/>
            <person name="Hansson B.S."/>
            <person name="Huguet E."/>
            <person name="Jermiin L.S."/>
            <person name="Lan Q."/>
            <person name="Lehman H.K."/>
            <person name="Lorenzen M."/>
            <person name="Merzendorfer H."/>
            <person name="Michalopoulos I."/>
            <person name="Morton D.B."/>
            <person name="Muthukrishnan S."/>
            <person name="Oakeshott J.G."/>
            <person name="Palmer W."/>
            <person name="Park Y."/>
            <person name="Passarelli A.L."/>
            <person name="Rozas J."/>
            <person name="Schwartz L.M."/>
            <person name="Smith W."/>
            <person name="Southgate A."/>
            <person name="Vilcinskas A."/>
            <person name="Vogt R."/>
            <person name="Wang P."/>
            <person name="Werren J."/>
            <person name="Yu X.Q."/>
            <person name="Zhou J.J."/>
            <person name="Brown S.J."/>
            <person name="Scherer S.E."/>
            <person name="Richards S."/>
            <person name="Blissard G.W."/>
        </authorList>
    </citation>
    <scope>NUCLEOTIDE SEQUENCE</scope>
</reference>
<dbReference type="Pfam" id="PF01471">
    <property type="entry name" value="PG_binding_1"/>
    <property type="match status" value="1"/>
</dbReference>
<evidence type="ECO:0000256" key="2">
    <source>
        <dbReference type="ARBA" id="ARBA00010370"/>
    </source>
</evidence>
<dbReference type="InterPro" id="IPR000585">
    <property type="entry name" value="Hemopexin-like_dom"/>
</dbReference>
<protein>
    <recommendedName>
        <fullName evidence="12">Peptidase metallopeptidase domain-containing protein</fullName>
    </recommendedName>
</protein>
<comment type="caution">
    <text evidence="13">The sequence shown here is derived from an EMBL/GenBank/DDBJ whole genome shotgun (WGS) entry which is preliminary data.</text>
</comment>
<proteinExistence type="inferred from homology"/>
<dbReference type="AlphaFoldDB" id="A0A921YZP6"/>
<dbReference type="Pfam" id="PF00413">
    <property type="entry name" value="Peptidase_M10"/>
    <property type="match status" value="1"/>
</dbReference>
<evidence type="ECO:0000256" key="3">
    <source>
        <dbReference type="ARBA" id="ARBA00022670"/>
    </source>
</evidence>
<evidence type="ECO:0000256" key="5">
    <source>
        <dbReference type="ARBA" id="ARBA00022801"/>
    </source>
</evidence>
<evidence type="ECO:0000256" key="11">
    <source>
        <dbReference type="SAM" id="SignalP"/>
    </source>
</evidence>
<dbReference type="GO" id="GO:0030198">
    <property type="term" value="P:extracellular matrix organization"/>
    <property type="evidence" value="ECO:0007669"/>
    <property type="project" value="TreeGrafter"/>
</dbReference>
<evidence type="ECO:0000256" key="4">
    <source>
        <dbReference type="ARBA" id="ARBA00022723"/>
    </source>
</evidence>
<feature type="repeat" description="Hemopexin" evidence="9">
    <location>
        <begin position="309"/>
        <end position="358"/>
    </location>
</feature>
<dbReference type="SMART" id="SM00120">
    <property type="entry name" value="HX"/>
    <property type="match status" value="4"/>
</dbReference>
<feature type="chain" id="PRO_5037587866" description="Peptidase metallopeptidase domain-containing protein" evidence="11">
    <location>
        <begin position="18"/>
        <end position="517"/>
    </location>
</feature>
<dbReference type="Proteomes" id="UP000791440">
    <property type="component" value="Unassembled WGS sequence"/>
</dbReference>
<keyword evidence="5" id="KW-0378">Hydrolase</keyword>
<dbReference type="InterPro" id="IPR001818">
    <property type="entry name" value="Pept_M10_metallopeptidase"/>
</dbReference>
<feature type="domain" description="Peptidase metallopeptidase" evidence="12">
    <location>
        <begin position="114"/>
        <end position="272"/>
    </location>
</feature>
<dbReference type="GO" id="GO:0030574">
    <property type="term" value="P:collagen catabolic process"/>
    <property type="evidence" value="ECO:0007669"/>
    <property type="project" value="TreeGrafter"/>
</dbReference>
<feature type="region of interest" description="Disordered" evidence="10">
    <location>
        <begin position="278"/>
        <end position="300"/>
    </location>
</feature>
<gene>
    <name evidence="13" type="ORF">O3G_MSEX005654</name>
</gene>
<name>A0A921YZP6_MANSE</name>
<accession>A0A921YZP6</accession>
<dbReference type="GO" id="GO:0006508">
    <property type="term" value="P:proteolysis"/>
    <property type="evidence" value="ECO:0007669"/>
    <property type="project" value="UniProtKB-KW"/>
</dbReference>
<keyword evidence="8" id="KW-0865">Zymogen</keyword>
<evidence type="ECO:0000256" key="6">
    <source>
        <dbReference type="ARBA" id="ARBA00022833"/>
    </source>
</evidence>
<evidence type="ECO:0000259" key="12">
    <source>
        <dbReference type="SMART" id="SM00235"/>
    </source>
</evidence>
<comment type="similarity">
    <text evidence="2">Belongs to the peptidase M10A family.</text>
</comment>
<evidence type="ECO:0000256" key="7">
    <source>
        <dbReference type="ARBA" id="ARBA00023049"/>
    </source>
</evidence>
<feature type="repeat" description="Hemopexin" evidence="9">
    <location>
        <begin position="408"/>
        <end position="455"/>
    </location>
</feature>
<dbReference type="Pfam" id="PF00045">
    <property type="entry name" value="Hemopexin"/>
    <property type="match status" value="3"/>
</dbReference>
<keyword evidence="14" id="KW-1185">Reference proteome</keyword>
<keyword evidence="11" id="KW-0732">Signal</keyword>
<evidence type="ECO:0000313" key="13">
    <source>
        <dbReference type="EMBL" id="KAG6448662.1"/>
    </source>
</evidence>
<evidence type="ECO:0000256" key="8">
    <source>
        <dbReference type="ARBA" id="ARBA00023145"/>
    </source>
</evidence>
<dbReference type="GO" id="GO:0005615">
    <property type="term" value="C:extracellular space"/>
    <property type="evidence" value="ECO:0007669"/>
    <property type="project" value="TreeGrafter"/>
</dbReference>
<dbReference type="GO" id="GO:0004222">
    <property type="term" value="F:metalloendopeptidase activity"/>
    <property type="evidence" value="ECO:0007669"/>
    <property type="project" value="InterPro"/>
</dbReference>
<dbReference type="PANTHER" id="PTHR10201:SF169">
    <property type="entry name" value="MATRIX METALLOPROTEINASE-16-LIKE PROTEIN"/>
    <property type="match status" value="1"/>
</dbReference>
<feature type="repeat" description="Hemopexin" evidence="9">
    <location>
        <begin position="456"/>
        <end position="502"/>
    </location>
</feature>
<dbReference type="GO" id="GO:0008270">
    <property type="term" value="F:zinc ion binding"/>
    <property type="evidence" value="ECO:0007669"/>
    <property type="project" value="InterPro"/>
</dbReference>
<dbReference type="InterPro" id="IPR018487">
    <property type="entry name" value="Hemopexin-like_repeat"/>
</dbReference>
<dbReference type="CDD" id="cd00094">
    <property type="entry name" value="HX"/>
    <property type="match status" value="1"/>
</dbReference>
<dbReference type="PIRSF" id="PIRSF001191">
    <property type="entry name" value="Peptidase_M10A_matrix"/>
    <property type="match status" value="1"/>
</dbReference>
<dbReference type="PANTHER" id="PTHR10201">
    <property type="entry name" value="MATRIX METALLOPROTEINASE"/>
    <property type="match status" value="1"/>
</dbReference>
<dbReference type="InterPro" id="IPR006026">
    <property type="entry name" value="Peptidase_Metallo"/>
</dbReference>
<evidence type="ECO:0000256" key="9">
    <source>
        <dbReference type="PROSITE-ProRule" id="PRU01011"/>
    </source>
</evidence>
<dbReference type="GO" id="GO:0031012">
    <property type="term" value="C:extracellular matrix"/>
    <property type="evidence" value="ECO:0007669"/>
    <property type="project" value="InterPro"/>
</dbReference>
<comment type="cofactor">
    <cofactor evidence="1">
        <name>Zn(2+)</name>
        <dbReference type="ChEBI" id="CHEBI:29105"/>
    </cofactor>
</comment>
<dbReference type="PROSITE" id="PS51642">
    <property type="entry name" value="HEMOPEXIN_2"/>
    <property type="match status" value="3"/>
</dbReference>
<organism evidence="13 14">
    <name type="scientific">Manduca sexta</name>
    <name type="common">Tobacco hawkmoth</name>
    <name type="synonym">Tobacco hornworm</name>
    <dbReference type="NCBI Taxonomy" id="7130"/>
    <lineage>
        <taxon>Eukaryota</taxon>
        <taxon>Metazoa</taxon>
        <taxon>Ecdysozoa</taxon>
        <taxon>Arthropoda</taxon>
        <taxon>Hexapoda</taxon>
        <taxon>Insecta</taxon>
        <taxon>Pterygota</taxon>
        <taxon>Neoptera</taxon>
        <taxon>Endopterygota</taxon>
        <taxon>Lepidoptera</taxon>
        <taxon>Glossata</taxon>
        <taxon>Ditrysia</taxon>
        <taxon>Bombycoidea</taxon>
        <taxon>Sphingidae</taxon>
        <taxon>Sphinginae</taxon>
        <taxon>Sphingini</taxon>
        <taxon>Manduca</taxon>
    </lineage>
</organism>
<sequence length="517" mass="59342">MLSETFFVTSLFCAVACRTIYLEHNTITLEEVTFLRKYGYMEEAEGDFSVEADFAYTDLSVEEALKKMQAFAGLPQTGTLDTETKKAGYGRKRCGVKDIIKNESTISRNKRYILQRGWNKHTITYRVLNGSSTLDKSRVEALIAEGLAVWAPHGMLRFKKVETGPADIKVSFAAGDHGDGFPFDGQGRVVAHAFPPPHGAIHFDDDELWGGDPDAEDDDITDFFAVAVHEIGHALGLSHSNDKASVMYPYYQVPTEKLQMDDILGMRELYLKDGSPSDIEDDIESSSQSSHVPRFTKPDRGEVEENEIPDLCLTNYDTLQVIRGKIYVFEEEWVWVLRDRNTLEEGYPKRFHEVFIGLPASVTVIKTIYEKHNRDIVIFSGRNYWQFSPSFRLMIRGNLSDYHIPPEVPGLTTVFISNYNNKTYLIDDERFWRFDEITETMDDGYPKDMSAWREVPYPVDAAIIWKGDTYFFRGPRFWRFDNSLIKAHEYYPLPTAQIWFDCEASEDMNQYITNDGP</sequence>
<dbReference type="SMART" id="SM00235">
    <property type="entry name" value="ZnMc"/>
    <property type="match status" value="1"/>
</dbReference>
<dbReference type="InterPro" id="IPR002477">
    <property type="entry name" value="Peptidoglycan-bd-like"/>
</dbReference>
<evidence type="ECO:0000313" key="14">
    <source>
        <dbReference type="Proteomes" id="UP000791440"/>
    </source>
</evidence>
<feature type="signal peptide" evidence="11">
    <location>
        <begin position="1"/>
        <end position="17"/>
    </location>
</feature>
<dbReference type="InterPro" id="IPR033739">
    <property type="entry name" value="M10A_MMP"/>
</dbReference>
<reference evidence="13" key="2">
    <citation type="submission" date="2020-12" db="EMBL/GenBank/DDBJ databases">
        <authorList>
            <person name="Kanost M."/>
        </authorList>
    </citation>
    <scope>NUCLEOTIDE SEQUENCE</scope>
</reference>
<dbReference type="InterPro" id="IPR021190">
    <property type="entry name" value="Pept_M10A"/>
</dbReference>
<dbReference type="EMBL" id="JH668360">
    <property type="protein sequence ID" value="KAG6448662.1"/>
    <property type="molecule type" value="Genomic_DNA"/>
</dbReference>
<keyword evidence="6" id="KW-0862">Zinc</keyword>
<evidence type="ECO:0000256" key="1">
    <source>
        <dbReference type="ARBA" id="ARBA00001947"/>
    </source>
</evidence>
<keyword evidence="7" id="KW-0482">Metalloprotease</keyword>
<keyword evidence="3" id="KW-0645">Protease</keyword>